<evidence type="ECO:0000256" key="10">
    <source>
        <dbReference type="ARBA" id="ARBA00023004"/>
    </source>
</evidence>
<evidence type="ECO:0000256" key="4">
    <source>
        <dbReference type="ARBA" id="ARBA00022475"/>
    </source>
</evidence>
<dbReference type="InterPro" id="IPR002585">
    <property type="entry name" value="Cyt-d_ubiquinol_oxidase_su_1"/>
</dbReference>
<evidence type="ECO:0000256" key="9">
    <source>
        <dbReference type="ARBA" id="ARBA00022989"/>
    </source>
</evidence>
<feature type="transmembrane region" description="Helical" evidence="12">
    <location>
        <begin position="181"/>
        <end position="204"/>
    </location>
</feature>
<evidence type="ECO:0000256" key="12">
    <source>
        <dbReference type="PIRNR" id="PIRNR006446"/>
    </source>
</evidence>
<keyword evidence="5 12" id="KW-0349">Heme</keyword>
<dbReference type="Pfam" id="PF01654">
    <property type="entry name" value="Cyt_bd_oxida_I"/>
    <property type="match status" value="1"/>
</dbReference>
<dbReference type="AlphaFoldDB" id="A0A2U8DZM4"/>
<keyword evidence="8 12" id="KW-0249">Electron transport</keyword>
<feature type="transmembrane region" description="Helical" evidence="12">
    <location>
        <begin position="399"/>
        <end position="419"/>
    </location>
</feature>
<feature type="transmembrane region" description="Helical" evidence="12">
    <location>
        <begin position="318"/>
        <end position="341"/>
    </location>
</feature>
<gene>
    <name evidence="13" type="ORF">CKA38_01110</name>
</gene>
<keyword evidence="3 12" id="KW-0813">Transport</keyword>
<evidence type="ECO:0000256" key="2">
    <source>
        <dbReference type="ARBA" id="ARBA00009819"/>
    </source>
</evidence>
<dbReference type="GO" id="GO:0020037">
    <property type="term" value="F:heme binding"/>
    <property type="evidence" value="ECO:0007669"/>
    <property type="project" value="TreeGrafter"/>
</dbReference>
<proteinExistence type="inferred from homology"/>
<dbReference type="KEGG" id="elut:CKA38_01110"/>
<keyword evidence="6 12" id="KW-0812">Transmembrane</keyword>
<comment type="similarity">
    <text evidence="2 12">Belongs to the cytochrome ubiquinol oxidase subunit 1 family.</text>
</comment>
<dbReference type="GO" id="GO:0019646">
    <property type="term" value="P:aerobic electron transport chain"/>
    <property type="evidence" value="ECO:0007669"/>
    <property type="project" value="InterPro"/>
</dbReference>
<reference evidence="13 14" key="1">
    <citation type="journal article" date="2018" name="Syst. Appl. Microbiol.">
        <title>Ereboglobus luteus gen. nov. sp. nov. from cockroach guts, and new insights into the oxygen relationship of the genera Opitutus and Didymococcus (Verrucomicrobia: Opitutaceae).</title>
        <authorList>
            <person name="Tegtmeier D."/>
            <person name="Belitz A."/>
            <person name="Radek R."/>
            <person name="Heimerl T."/>
            <person name="Brune A."/>
        </authorList>
    </citation>
    <scope>NUCLEOTIDE SEQUENCE [LARGE SCALE GENOMIC DNA]</scope>
    <source>
        <strain evidence="13 14">Ho45</strain>
    </source>
</reference>
<keyword evidence="11 12" id="KW-0472">Membrane</keyword>
<evidence type="ECO:0000313" key="14">
    <source>
        <dbReference type="Proteomes" id="UP000244896"/>
    </source>
</evidence>
<protein>
    <submittedName>
        <fullName evidence="13">Cytochrome ubiquinol oxidase subunit I</fullName>
    </submittedName>
</protein>
<keyword evidence="7 12" id="KW-0479">Metal-binding</keyword>
<keyword evidence="10 12" id="KW-0408">Iron</keyword>
<name>A0A2U8DZM4_9BACT</name>
<dbReference type="PANTHER" id="PTHR30365">
    <property type="entry name" value="CYTOCHROME D UBIQUINOL OXIDASE"/>
    <property type="match status" value="1"/>
</dbReference>
<organism evidence="13 14">
    <name type="scientific">Ereboglobus luteus</name>
    <dbReference type="NCBI Taxonomy" id="1796921"/>
    <lineage>
        <taxon>Bacteria</taxon>
        <taxon>Pseudomonadati</taxon>
        <taxon>Verrucomicrobiota</taxon>
        <taxon>Opitutia</taxon>
        <taxon>Opitutales</taxon>
        <taxon>Opitutaceae</taxon>
        <taxon>Ereboglobus</taxon>
    </lineage>
</organism>
<comment type="subcellular location">
    <subcellularLocation>
        <location evidence="1">Cell membrane</location>
        <topology evidence="1">Multi-pass membrane protein</topology>
    </subcellularLocation>
</comment>
<feature type="transmembrane region" description="Helical" evidence="12">
    <location>
        <begin position="100"/>
        <end position="117"/>
    </location>
</feature>
<dbReference type="GO" id="GO:0070069">
    <property type="term" value="C:cytochrome complex"/>
    <property type="evidence" value="ECO:0007669"/>
    <property type="project" value="UniProtKB-UniRule"/>
</dbReference>
<dbReference type="GO" id="GO:0009055">
    <property type="term" value="F:electron transfer activity"/>
    <property type="evidence" value="ECO:0007669"/>
    <property type="project" value="UniProtKB-UniRule"/>
</dbReference>
<keyword evidence="4 12" id="KW-1003">Cell membrane</keyword>
<evidence type="ECO:0000256" key="8">
    <source>
        <dbReference type="ARBA" id="ARBA00022982"/>
    </source>
</evidence>
<evidence type="ECO:0000256" key="6">
    <source>
        <dbReference type="ARBA" id="ARBA00022692"/>
    </source>
</evidence>
<evidence type="ECO:0000313" key="13">
    <source>
        <dbReference type="EMBL" id="AWI08049.1"/>
    </source>
</evidence>
<sequence length="439" mass="48075">MDDLLAARATIAFSLGFHIIFASIGMTMPFFMSAAHWRWLKTKDPAHLELTKMWMRGVAILFAVGAVSGTVVAFQLGLLWPGFMKHAGPIFGMPFSWEGSAFFVEAVAIGLFLYGWGRMKPWLHWATGLVVGIAGFTSGIFVVAANGWMNTPAGFDWVEGAAINIDPVAAMFNKAWLHQTIHMQLAALQAVGFGVAGIHAAFYLRGKARPMHLGALKIALTFGAVASLLMPFSGHFAGQRVAEYQPAKLAAAEGLFVTTTNAPLIIGGIPDVETQTVRYAIEIPGALSFLAHNDFNTAVTGLDQIPREDWPPVVVTHFAFQVMVGIGGILALMAVLYFVFLKKKRWPGWFMKALIICAPLGFIAIEAGWVVTEVGRQPWIIQGVMRTKDAVTPVPGMQYHLYLLFVLYAIITVAVVWLFKRQVRGMHKRLDDTEPSTKA</sequence>
<evidence type="ECO:0000256" key="1">
    <source>
        <dbReference type="ARBA" id="ARBA00004651"/>
    </source>
</evidence>
<accession>A0A2U8DZM4</accession>
<dbReference type="GO" id="GO:0016682">
    <property type="term" value="F:oxidoreductase activity, acting on diphenols and related substances as donors, oxygen as acceptor"/>
    <property type="evidence" value="ECO:0007669"/>
    <property type="project" value="TreeGrafter"/>
</dbReference>
<feature type="transmembrane region" description="Helical" evidence="12">
    <location>
        <begin position="58"/>
        <end position="80"/>
    </location>
</feature>
<keyword evidence="9 12" id="KW-1133">Transmembrane helix</keyword>
<feature type="transmembrane region" description="Helical" evidence="12">
    <location>
        <begin position="216"/>
        <end position="237"/>
    </location>
</feature>
<evidence type="ECO:0000256" key="11">
    <source>
        <dbReference type="ARBA" id="ARBA00023136"/>
    </source>
</evidence>
<dbReference type="EMBL" id="CP023004">
    <property type="protein sequence ID" value="AWI08049.1"/>
    <property type="molecule type" value="Genomic_DNA"/>
</dbReference>
<feature type="transmembrane region" description="Helical" evidence="12">
    <location>
        <begin position="12"/>
        <end position="37"/>
    </location>
</feature>
<evidence type="ECO:0000256" key="3">
    <source>
        <dbReference type="ARBA" id="ARBA00022448"/>
    </source>
</evidence>
<dbReference type="Proteomes" id="UP000244896">
    <property type="component" value="Chromosome"/>
</dbReference>
<keyword evidence="14" id="KW-1185">Reference proteome</keyword>
<evidence type="ECO:0000256" key="5">
    <source>
        <dbReference type="ARBA" id="ARBA00022617"/>
    </source>
</evidence>
<feature type="transmembrane region" description="Helical" evidence="12">
    <location>
        <begin position="129"/>
        <end position="149"/>
    </location>
</feature>
<dbReference type="RefSeq" id="WP_108826335.1">
    <property type="nucleotide sequence ID" value="NZ_CP023004.1"/>
</dbReference>
<dbReference type="GO" id="GO:0046872">
    <property type="term" value="F:metal ion binding"/>
    <property type="evidence" value="ECO:0007669"/>
    <property type="project" value="UniProtKB-UniRule"/>
</dbReference>
<dbReference type="GO" id="GO:0005886">
    <property type="term" value="C:plasma membrane"/>
    <property type="evidence" value="ECO:0007669"/>
    <property type="project" value="UniProtKB-SubCell"/>
</dbReference>
<evidence type="ECO:0000256" key="7">
    <source>
        <dbReference type="ARBA" id="ARBA00022723"/>
    </source>
</evidence>
<dbReference type="OrthoDB" id="9807042at2"/>
<feature type="transmembrane region" description="Helical" evidence="12">
    <location>
        <begin position="353"/>
        <end position="371"/>
    </location>
</feature>
<dbReference type="PANTHER" id="PTHR30365:SF14">
    <property type="entry name" value="CYTOCHROME BD MENAQUINOL OXIDASE SUBUNIT I-RELATED"/>
    <property type="match status" value="1"/>
</dbReference>
<dbReference type="PIRSF" id="PIRSF006446">
    <property type="entry name" value="Cyt_quinol_oxidase_1"/>
    <property type="match status" value="1"/>
</dbReference>